<sequence length="285" mass="33189">MKADVCSLSVERVDTKYLSDEDLVTINNVTQDMWAGESWLWELSKCPLCEKILSKEDIFGYLPKEQFSNTVARIIMDENVTHIHCPDCWENTDFIYGSDNVEKIRKRLKESVSFLVVCRNEIGDLVGYMDGYVDSLKTIFDQELAYHYSDIGFQSVCDRVDSILGGWSHAMNFISFSSMGLLEKYANFFTIFKMFNTFFETIPDCYLQTPGITELDRNNNIYSVHKTMGCKPIWMADIDEYRNRITHIGKGYESDIVVYGTPIKDFRENFSMGVREFLRAYRKNR</sequence>
<proteinExistence type="predicted"/>
<name>K1XYT4_9BACT</name>
<protein>
    <submittedName>
        <fullName evidence="1">Uncharacterized protein</fullName>
    </submittedName>
</protein>
<accession>K1XYT4</accession>
<dbReference type="EMBL" id="AMFJ01034090">
    <property type="protein sequence ID" value="EKD30322.1"/>
    <property type="molecule type" value="Genomic_DNA"/>
</dbReference>
<comment type="caution">
    <text evidence="1">The sequence shown here is derived from an EMBL/GenBank/DDBJ whole genome shotgun (WGS) entry which is preliminary data.</text>
</comment>
<dbReference type="AlphaFoldDB" id="K1XYT4"/>
<evidence type="ECO:0000313" key="1">
    <source>
        <dbReference type="EMBL" id="EKD30322.1"/>
    </source>
</evidence>
<organism evidence="1">
    <name type="scientific">uncultured bacterium</name>
    <name type="common">gcode 4</name>
    <dbReference type="NCBI Taxonomy" id="1234023"/>
    <lineage>
        <taxon>Bacteria</taxon>
        <taxon>environmental samples</taxon>
    </lineage>
</organism>
<gene>
    <name evidence="1" type="ORF">ACD_78C00090G0002</name>
</gene>
<reference evidence="1" key="1">
    <citation type="journal article" date="2012" name="Science">
        <title>Fermentation, hydrogen, and sulfur metabolism in multiple uncultivated bacterial phyla.</title>
        <authorList>
            <person name="Wrighton K.C."/>
            <person name="Thomas B.C."/>
            <person name="Sharon I."/>
            <person name="Miller C.S."/>
            <person name="Castelle C.J."/>
            <person name="VerBerkmoes N.C."/>
            <person name="Wilkins M.J."/>
            <person name="Hettich R.L."/>
            <person name="Lipton M.S."/>
            <person name="Williams K.H."/>
            <person name="Long P.E."/>
            <person name="Banfield J.F."/>
        </authorList>
    </citation>
    <scope>NUCLEOTIDE SEQUENCE [LARGE SCALE GENOMIC DNA]</scope>
</reference>